<evidence type="ECO:0000313" key="3">
    <source>
        <dbReference type="Proteomes" id="UP001204445"/>
    </source>
</evidence>
<feature type="region of interest" description="Disordered" evidence="1">
    <location>
        <begin position="156"/>
        <end position="176"/>
    </location>
</feature>
<evidence type="ECO:0000256" key="1">
    <source>
        <dbReference type="SAM" id="MobiDB-lite"/>
    </source>
</evidence>
<dbReference type="RefSeq" id="WP_259054036.1">
    <property type="nucleotide sequence ID" value="NZ_JANUCT010000003.1"/>
</dbReference>
<feature type="compositionally biased region" description="Low complexity" evidence="1">
    <location>
        <begin position="156"/>
        <end position="172"/>
    </location>
</feature>
<accession>A0AAE3HIH4</accession>
<comment type="caution">
    <text evidence="2">The sequence shown here is derived from an EMBL/GenBank/DDBJ whole genome shotgun (WGS) entry which is preliminary data.</text>
</comment>
<sequence length="620" mass="68075">MQDLDFCKQILGLQDPWQVQAVEIDPPSNRLDIYIGFVGGRKKGLFGSSDQATCPHCQASLPRAEDYEAVALRHLPVANLRTYLHVPPAGTVHSERGDCICMQDWAASGSRFTQAMQDHVIAALQAAPTNQIAARLASVSSSEAREISELTGIAPAGRDAAPAADTAAPGSDSGHDFDLADTSHIPGADHAGWQRLINGELPIQTDSVALRMLLQRVRSNIEKDPGEQTRLAGAQSLRQFFIKNQQLLKHEIELLGADQATMASRAGADHAGASGLPPESAAVWQKLINGEQQIETRVVGLQMMLERVRQSVERNPAESNRLAGARILRQFFAKHQTRLGSEIAQLGGATPQPTAAAAVASTETARQPLPSERDPVWQRLISGDIQLQSDVISLKMLLERVRQAISRNPSEGNRVAAAKVLRQYFEKNRSKHPDEINQLLAGAGTHDSHAAVSAAELPAEDHPNWQRLINGDISLRTDAVSLKMLLERVRQAIARKPSEANRLAGARMLRQYFTKNQHRHAAEIRMLTGDESAHQPVAHDDEHSAVIPAITHPSWQRLINGELQIMTDAVGLKMMLERIRLSIEHNPTDASRLAGAKILRQYFIKHQNKHRAELEQLRAA</sequence>
<organism evidence="2 3">
    <name type="scientific">Methylohalomonas lacus</name>
    <dbReference type="NCBI Taxonomy" id="398773"/>
    <lineage>
        <taxon>Bacteria</taxon>
        <taxon>Pseudomonadati</taxon>
        <taxon>Pseudomonadota</taxon>
        <taxon>Gammaproteobacteria</taxon>
        <taxon>Methylohalomonadales</taxon>
        <taxon>Methylohalomonadaceae</taxon>
        <taxon>Methylohalomonas</taxon>
    </lineage>
</organism>
<gene>
    <name evidence="2" type="ORF">J2T55_000499</name>
</gene>
<protein>
    <submittedName>
        <fullName evidence="2">Uncharacterized protein</fullName>
    </submittedName>
</protein>
<name>A0AAE3HIH4_9GAMM</name>
<dbReference type="AlphaFoldDB" id="A0AAE3HIH4"/>
<dbReference type="EMBL" id="JANUCT010000003">
    <property type="protein sequence ID" value="MCS3902495.1"/>
    <property type="molecule type" value="Genomic_DNA"/>
</dbReference>
<dbReference type="Proteomes" id="UP001204445">
    <property type="component" value="Unassembled WGS sequence"/>
</dbReference>
<keyword evidence="3" id="KW-1185">Reference proteome</keyword>
<proteinExistence type="predicted"/>
<evidence type="ECO:0000313" key="2">
    <source>
        <dbReference type="EMBL" id="MCS3902495.1"/>
    </source>
</evidence>
<reference evidence="2" key="1">
    <citation type="submission" date="2022-08" db="EMBL/GenBank/DDBJ databases">
        <title>Genomic Encyclopedia of Type Strains, Phase III (KMG-III): the genomes of soil and plant-associated and newly described type strains.</title>
        <authorList>
            <person name="Whitman W."/>
        </authorList>
    </citation>
    <scope>NUCLEOTIDE SEQUENCE</scope>
    <source>
        <strain evidence="2">HMT 1</strain>
    </source>
</reference>